<keyword evidence="2" id="KW-1185">Reference proteome</keyword>
<dbReference type="GO" id="GO:0032259">
    <property type="term" value="P:methylation"/>
    <property type="evidence" value="ECO:0007669"/>
    <property type="project" value="UniProtKB-KW"/>
</dbReference>
<evidence type="ECO:0000313" key="1">
    <source>
        <dbReference type="EMBL" id="MST97297.1"/>
    </source>
</evidence>
<proteinExistence type="predicted"/>
<reference evidence="1 2" key="1">
    <citation type="submission" date="2019-08" db="EMBL/GenBank/DDBJ databases">
        <title>In-depth cultivation of the pig gut microbiome towards novel bacterial diversity and tailored functional studies.</title>
        <authorList>
            <person name="Wylensek D."/>
            <person name="Hitch T.C.A."/>
            <person name="Clavel T."/>
        </authorList>
    </citation>
    <scope>NUCLEOTIDE SEQUENCE [LARGE SCALE GENOMIC DNA]</scope>
    <source>
        <strain evidence="1 2">BBE-744-WT-12</strain>
    </source>
</reference>
<dbReference type="Gene3D" id="3.40.50.150">
    <property type="entry name" value="Vaccinia Virus protein VP39"/>
    <property type="match status" value="1"/>
</dbReference>
<gene>
    <name evidence="1" type="ORF">FYJ85_09615</name>
</gene>
<dbReference type="SUPFAM" id="SSF53335">
    <property type="entry name" value="S-adenosyl-L-methionine-dependent methyltransferases"/>
    <property type="match status" value="1"/>
</dbReference>
<accession>A0A844G114</accession>
<dbReference type="Proteomes" id="UP000435649">
    <property type="component" value="Unassembled WGS sequence"/>
</dbReference>
<protein>
    <submittedName>
        <fullName evidence="1">Class I SAM-dependent methyltransferase</fullName>
    </submittedName>
</protein>
<dbReference type="GO" id="GO:0008168">
    <property type="term" value="F:methyltransferase activity"/>
    <property type="evidence" value="ECO:0007669"/>
    <property type="project" value="UniProtKB-KW"/>
</dbReference>
<dbReference type="AlphaFoldDB" id="A0A844G114"/>
<evidence type="ECO:0000313" key="2">
    <source>
        <dbReference type="Proteomes" id="UP000435649"/>
    </source>
</evidence>
<dbReference type="CDD" id="cd02440">
    <property type="entry name" value="AdoMet_MTases"/>
    <property type="match status" value="1"/>
</dbReference>
<organism evidence="1 2">
    <name type="scientific">Victivallis lenta</name>
    <dbReference type="NCBI Taxonomy" id="2606640"/>
    <lineage>
        <taxon>Bacteria</taxon>
        <taxon>Pseudomonadati</taxon>
        <taxon>Lentisphaerota</taxon>
        <taxon>Lentisphaeria</taxon>
        <taxon>Victivallales</taxon>
        <taxon>Victivallaceae</taxon>
        <taxon>Victivallis</taxon>
    </lineage>
</organism>
<dbReference type="InterPro" id="IPR029063">
    <property type="entry name" value="SAM-dependent_MTases_sf"/>
</dbReference>
<name>A0A844G114_9BACT</name>
<sequence length="247" mass="27816">MDLSEERIRFRQDGERHFWELARADFLVRLLGRRLPPGPGTILDIGCGDGYLLRRLGAAFPERRFAAVDPAAGPERTAELEALLPGRVSVSTGVNPQSAAAADTVTLFDVLEHIEDDAAFLRSVRDMVPAGTLFFLTVPAGARLFGEHDRKLRHFRRYDHGALRLLLERSGLRILETGSFFQTLYWFRCLELLFGRRSPGVGGGAISPRWLNVCLRNFLRLEAGFETRQAWSRLRLPGLSLEAICRK</sequence>
<dbReference type="PANTHER" id="PTHR43861">
    <property type="entry name" value="TRANS-ACONITATE 2-METHYLTRANSFERASE-RELATED"/>
    <property type="match status" value="1"/>
</dbReference>
<comment type="caution">
    <text evidence="1">The sequence shown here is derived from an EMBL/GenBank/DDBJ whole genome shotgun (WGS) entry which is preliminary data.</text>
</comment>
<keyword evidence="1" id="KW-0808">Transferase</keyword>
<dbReference type="EMBL" id="VUNS01000009">
    <property type="protein sequence ID" value="MST97297.1"/>
    <property type="molecule type" value="Genomic_DNA"/>
</dbReference>
<dbReference type="RefSeq" id="WP_106055271.1">
    <property type="nucleotide sequence ID" value="NZ_CALXOB010000043.1"/>
</dbReference>
<dbReference type="Pfam" id="PF13489">
    <property type="entry name" value="Methyltransf_23"/>
    <property type="match status" value="1"/>
</dbReference>
<keyword evidence="1" id="KW-0489">Methyltransferase</keyword>